<organism evidence="1 2">
    <name type="scientific">Blattamonas nauphoetae</name>
    <dbReference type="NCBI Taxonomy" id="2049346"/>
    <lineage>
        <taxon>Eukaryota</taxon>
        <taxon>Metamonada</taxon>
        <taxon>Preaxostyla</taxon>
        <taxon>Oxymonadida</taxon>
        <taxon>Blattamonas</taxon>
    </lineage>
</organism>
<reference evidence="1 2" key="1">
    <citation type="journal article" date="2022" name="bioRxiv">
        <title>Genomics of Preaxostyla Flagellates Illuminates Evolutionary Transitions and the Path Towards Mitochondrial Loss.</title>
        <authorList>
            <person name="Novak L.V.F."/>
            <person name="Treitli S.C."/>
            <person name="Pyrih J."/>
            <person name="Halakuc P."/>
            <person name="Pipaliya S.V."/>
            <person name="Vacek V."/>
            <person name="Brzon O."/>
            <person name="Soukal P."/>
            <person name="Eme L."/>
            <person name="Dacks J.B."/>
            <person name="Karnkowska A."/>
            <person name="Elias M."/>
            <person name="Hampl V."/>
        </authorList>
    </citation>
    <scope>NUCLEOTIDE SEQUENCE [LARGE SCALE GENOMIC DNA]</scope>
    <source>
        <strain evidence="1">NAU3</strain>
        <tissue evidence="1">Gut</tissue>
    </source>
</reference>
<gene>
    <name evidence="1" type="ORF">BLNAU_1610</name>
</gene>
<sequence length="202" mass="22750">MSFSKPNPSDAEDIHSQLMNIVNCTLFILSPAGLTTLKISHPSEQQALCEAVLTQILIPSNDYIAHLCAHRYSIVDGLQSSRTMLFLAKIIKVCPSHEQIMDYVLKLPIFLTIPSLMTFFESDGMNLDTLRSMILTERGWANVGGELLEKRKMVLRLLRNEGFEAIVEQRLKNDINGGEGQNLVKRTVEWNNLLGMNAKSFE</sequence>
<protein>
    <submittedName>
        <fullName evidence="1">Uncharacterized protein</fullName>
    </submittedName>
</protein>
<name>A0ABQ9YIK8_9EUKA</name>
<comment type="caution">
    <text evidence="1">The sequence shown here is derived from an EMBL/GenBank/DDBJ whole genome shotgun (WGS) entry which is preliminary data.</text>
</comment>
<dbReference type="Proteomes" id="UP001281761">
    <property type="component" value="Unassembled WGS sequence"/>
</dbReference>
<evidence type="ECO:0000313" key="2">
    <source>
        <dbReference type="Proteomes" id="UP001281761"/>
    </source>
</evidence>
<keyword evidence="2" id="KW-1185">Reference proteome</keyword>
<accession>A0ABQ9YIK8</accession>
<dbReference type="EMBL" id="JARBJD010000006">
    <property type="protein sequence ID" value="KAK2963567.1"/>
    <property type="molecule type" value="Genomic_DNA"/>
</dbReference>
<evidence type="ECO:0000313" key="1">
    <source>
        <dbReference type="EMBL" id="KAK2963567.1"/>
    </source>
</evidence>
<proteinExistence type="predicted"/>